<reference evidence="11 12" key="1">
    <citation type="submission" date="2019-03" db="EMBL/GenBank/DDBJ databases">
        <title>Genomic Encyclopedia of Type Strains, Phase IV (KMG-IV): sequencing the most valuable type-strain genomes for metagenomic binning, comparative biology and taxonomic classification.</title>
        <authorList>
            <person name="Goeker M."/>
        </authorList>
    </citation>
    <scope>NUCLEOTIDE SEQUENCE [LARGE SCALE GENOMIC DNA]</scope>
    <source>
        <strain evidence="11 12">DSM 28559</strain>
    </source>
</reference>
<dbReference type="InterPro" id="IPR025723">
    <property type="entry name" value="ArsA/GET3_ATPase-like"/>
</dbReference>
<evidence type="ECO:0000313" key="11">
    <source>
        <dbReference type="EMBL" id="TCO84314.1"/>
    </source>
</evidence>
<keyword evidence="5" id="KW-1278">Translocase</keyword>
<dbReference type="InterPro" id="IPR040612">
    <property type="entry name" value="ArsA_HSP20-like"/>
</dbReference>
<dbReference type="PANTHER" id="PTHR10803">
    <property type="entry name" value="ARSENICAL PUMP-DRIVING ATPASE ARSENITE-TRANSLOCATING ATPASE"/>
    <property type="match status" value="1"/>
</dbReference>
<gene>
    <name evidence="11" type="ORF">EV212_10874</name>
</gene>
<comment type="similarity">
    <text evidence="1">Belongs to the arsA ATPase family.</text>
</comment>
<evidence type="ECO:0000256" key="8">
    <source>
        <dbReference type="ARBA" id="ARBA00066752"/>
    </source>
</evidence>
<feature type="domain" description="ArsA/GET3 Anion-transporting ATPase-like" evidence="9">
    <location>
        <begin position="3"/>
        <end position="302"/>
    </location>
</feature>
<dbReference type="Gene3D" id="3.40.50.300">
    <property type="entry name" value="P-loop containing nucleotide triphosphate hydrolases"/>
    <property type="match status" value="1"/>
</dbReference>
<evidence type="ECO:0000256" key="7">
    <source>
        <dbReference type="ARBA" id="ARBA00059736"/>
    </source>
</evidence>
<dbReference type="NCBIfam" id="TIGR00345">
    <property type="entry name" value="GET3_arsA_TRC40"/>
    <property type="match status" value="1"/>
</dbReference>
<dbReference type="GO" id="GO:0005524">
    <property type="term" value="F:ATP binding"/>
    <property type="evidence" value="ECO:0007669"/>
    <property type="project" value="UniProtKB-KW"/>
</dbReference>
<dbReference type="GO" id="GO:0015446">
    <property type="term" value="F:ATPase-coupled arsenite transmembrane transporter activity"/>
    <property type="evidence" value="ECO:0007669"/>
    <property type="project" value="UniProtKB-EC"/>
</dbReference>
<protein>
    <recommendedName>
        <fullName evidence="8">arsenite-transporting ATPase</fullName>
        <ecNumber evidence="8">7.3.2.7</ecNumber>
    </recommendedName>
</protein>
<comment type="catalytic activity">
    <reaction evidence="6">
        <text>arsenite(in) + ATP + H2O = arsenite(out) + ADP + phosphate + H(+)</text>
        <dbReference type="Rhea" id="RHEA:11348"/>
        <dbReference type="ChEBI" id="CHEBI:15377"/>
        <dbReference type="ChEBI" id="CHEBI:15378"/>
        <dbReference type="ChEBI" id="CHEBI:29242"/>
        <dbReference type="ChEBI" id="CHEBI:30616"/>
        <dbReference type="ChEBI" id="CHEBI:43474"/>
        <dbReference type="ChEBI" id="CHEBI:456216"/>
        <dbReference type="EC" id="7.3.2.7"/>
    </reaction>
</comment>
<dbReference type="GO" id="GO:0016887">
    <property type="term" value="F:ATP hydrolysis activity"/>
    <property type="evidence" value="ECO:0007669"/>
    <property type="project" value="InterPro"/>
</dbReference>
<evidence type="ECO:0000256" key="6">
    <source>
        <dbReference type="ARBA" id="ARBA00052296"/>
    </source>
</evidence>
<evidence type="ECO:0000256" key="3">
    <source>
        <dbReference type="ARBA" id="ARBA00022840"/>
    </source>
</evidence>
<dbReference type="InterPro" id="IPR027417">
    <property type="entry name" value="P-loop_NTPase"/>
</dbReference>
<evidence type="ECO:0000256" key="1">
    <source>
        <dbReference type="ARBA" id="ARBA00011040"/>
    </source>
</evidence>
<evidence type="ECO:0000259" key="9">
    <source>
        <dbReference type="Pfam" id="PF02374"/>
    </source>
</evidence>
<evidence type="ECO:0000313" key="12">
    <source>
        <dbReference type="Proteomes" id="UP000295711"/>
    </source>
</evidence>
<evidence type="ECO:0000256" key="5">
    <source>
        <dbReference type="ARBA" id="ARBA00022967"/>
    </source>
</evidence>
<name>A0A4R2LCP9_9FIRM</name>
<dbReference type="Pfam" id="PF17886">
    <property type="entry name" value="ArsA_HSP20"/>
    <property type="match status" value="1"/>
</dbReference>
<dbReference type="RefSeq" id="WP_132092070.1">
    <property type="nucleotide sequence ID" value="NZ_JANKAQ010000009.1"/>
</dbReference>
<dbReference type="Proteomes" id="UP000295711">
    <property type="component" value="Unassembled WGS sequence"/>
</dbReference>
<dbReference type="FunFam" id="3.40.50.300:FF:001801">
    <property type="entry name" value="Putative arsenical pump-driving ATPase"/>
    <property type="match status" value="1"/>
</dbReference>
<keyword evidence="3 11" id="KW-0067">ATP-binding</keyword>
<dbReference type="AlphaFoldDB" id="A0A4R2LCP9"/>
<evidence type="ECO:0000256" key="2">
    <source>
        <dbReference type="ARBA" id="ARBA00022741"/>
    </source>
</evidence>
<accession>A0A4R2LCP9</accession>
<comment type="function">
    <text evidence="7">Anion-transporting ATPase. Catalyzes the extrusion of arsenite.</text>
</comment>
<feature type="domain" description="ArsA HSP20-like" evidence="10">
    <location>
        <begin position="324"/>
        <end position="385"/>
    </location>
</feature>
<keyword evidence="2" id="KW-0547">Nucleotide-binding</keyword>
<dbReference type="Pfam" id="PF02374">
    <property type="entry name" value="ArsA_ATPase"/>
    <property type="match status" value="1"/>
</dbReference>
<keyword evidence="12" id="KW-1185">Reference proteome</keyword>
<proteinExistence type="inferred from homology"/>
<sequence>MGRIIIFTGKGGVGKTSVAAAHAIASADEGKKTLLASADMAHNLGDIFETEVGRHIKKVRENLFLLELDPDMLMKEEFPNVNKAITSLMGSSGAALGKDGNNFMIPGFENLFSLMKIKDIYESGEYDRIIVDCAPTGETLSLLKLPELLTWYMEKFFPVGKVMVRVLAPVSKVKYKVTLPTHQAMNEIEEMHGQMVLLQELLKNPEVCSVRLVCVPEKMVVEETKRNYMYLSLYDYQVDGVFINRILPEDTGSEFMNRWRDIQKKYIDELERVFVDVPVTKIPWYSKEVRGKEAIERLARDVLKTPNLFKINVQREKETYDVIDGGYCLSIRLPGAEADKVNVTVHDMDVDIKVNNYNRCIPLPNTLRGARVTDVYFQEDILRICLKVEERM</sequence>
<evidence type="ECO:0000256" key="4">
    <source>
        <dbReference type="ARBA" id="ARBA00022849"/>
    </source>
</evidence>
<dbReference type="EC" id="7.3.2.7" evidence="8"/>
<dbReference type="SUPFAM" id="SSF52540">
    <property type="entry name" value="P-loop containing nucleoside triphosphate hydrolases"/>
    <property type="match status" value="1"/>
</dbReference>
<dbReference type="OrthoDB" id="9780677at2"/>
<dbReference type="Gene3D" id="2.60.40.790">
    <property type="match status" value="1"/>
</dbReference>
<keyword evidence="4" id="KW-0059">Arsenical resistance</keyword>
<comment type="caution">
    <text evidence="11">The sequence shown here is derived from an EMBL/GenBank/DDBJ whole genome shotgun (WGS) entry which is preliminary data.</text>
</comment>
<dbReference type="InterPro" id="IPR016300">
    <property type="entry name" value="ATPase_ArsA/GET3"/>
</dbReference>
<organism evidence="11 12">
    <name type="scientific">Frisingicoccus caecimuris</name>
    <dbReference type="NCBI Taxonomy" id="1796636"/>
    <lineage>
        <taxon>Bacteria</taxon>
        <taxon>Bacillati</taxon>
        <taxon>Bacillota</taxon>
        <taxon>Clostridia</taxon>
        <taxon>Lachnospirales</taxon>
        <taxon>Lachnospiraceae</taxon>
        <taxon>Frisingicoccus</taxon>
    </lineage>
</organism>
<evidence type="ECO:0000259" key="10">
    <source>
        <dbReference type="Pfam" id="PF17886"/>
    </source>
</evidence>
<dbReference type="PANTHER" id="PTHR10803:SF3">
    <property type="entry name" value="ATPASE GET3"/>
    <property type="match status" value="1"/>
</dbReference>
<dbReference type="CDD" id="cd02035">
    <property type="entry name" value="ArsA"/>
    <property type="match status" value="1"/>
</dbReference>
<dbReference type="EMBL" id="SLXA01000008">
    <property type="protein sequence ID" value="TCO84314.1"/>
    <property type="molecule type" value="Genomic_DNA"/>
</dbReference>
<dbReference type="InterPro" id="IPR008978">
    <property type="entry name" value="HSP20-like_chaperone"/>
</dbReference>